<feature type="compositionally biased region" description="Basic residues" evidence="8">
    <location>
        <begin position="70"/>
        <end position="88"/>
    </location>
</feature>
<protein>
    <recommendedName>
        <fullName evidence="3">Small integral membrane protein 15</fullName>
    </recommendedName>
</protein>
<evidence type="ECO:0000256" key="5">
    <source>
        <dbReference type="ARBA" id="ARBA00022989"/>
    </source>
</evidence>
<evidence type="ECO:0000256" key="4">
    <source>
        <dbReference type="ARBA" id="ARBA00022692"/>
    </source>
</evidence>
<reference evidence="10 11" key="1">
    <citation type="journal article" date="2019" name="PLoS Biol.">
        <title>Sex chromosomes control vertical transmission of feminizing Wolbachia symbionts in an isopod.</title>
        <authorList>
            <person name="Becking T."/>
            <person name="Chebbi M.A."/>
            <person name="Giraud I."/>
            <person name="Moumen B."/>
            <person name="Laverre T."/>
            <person name="Caubet Y."/>
            <person name="Peccoud J."/>
            <person name="Gilbert C."/>
            <person name="Cordaux R."/>
        </authorList>
    </citation>
    <scope>NUCLEOTIDE SEQUENCE [LARGE SCALE GENOMIC DNA]</scope>
    <source>
        <strain evidence="10">ANa2</strain>
        <tissue evidence="10">Whole body excluding digestive tract and cuticle</tissue>
    </source>
</reference>
<evidence type="ECO:0000256" key="8">
    <source>
        <dbReference type="SAM" id="MobiDB-lite"/>
    </source>
</evidence>
<feature type="transmembrane region" description="Helical" evidence="9">
    <location>
        <begin position="38"/>
        <end position="59"/>
    </location>
</feature>
<dbReference type="PANTHER" id="PTHR28644:SF1">
    <property type="entry name" value="SMALL INTEGRAL MEMBRANE PROTEIN 15"/>
    <property type="match status" value="1"/>
</dbReference>
<proteinExistence type="inferred from homology"/>
<dbReference type="Pfam" id="PF15086">
    <property type="entry name" value="UPF0542"/>
    <property type="match status" value="1"/>
</dbReference>
<dbReference type="EMBL" id="SEYY01022876">
    <property type="protein sequence ID" value="KAB7495242.1"/>
    <property type="molecule type" value="Genomic_DNA"/>
</dbReference>
<organism evidence="10 11">
    <name type="scientific">Armadillidium nasatum</name>
    <dbReference type="NCBI Taxonomy" id="96803"/>
    <lineage>
        <taxon>Eukaryota</taxon>
        <taxon>Metazoa</taxon>
        <taxon>Ecdysozoa</taxon>
        <taxon>Arthropoda</taxon>
        <taxon>Crustacea</taxon>
        <taxon>Multicrustacea</taxon>
        <taxon>Malacostraca</taxon>
        <taxon>Eumalacostraca</taxon>
        <taxon>Peracarida</taxon>
        <taxon>Isopoda</taxon>
        <taxon>Oniscidea</taxon>
        <taxon>Crinocheta</taxon>
        <taxon>Armadillidiidae</taxon>
        <taxon>Armadillidium</taxon>
    </lineage>
</organism>
<keyword evidence="7 9" id="KW-0472">Membrane</keyword>
<keyword evidence="11" id="KW-1185">Reference proteome</keyword>
<evidence type="ECO:0000256" key="1">
    <source>
        <dbReference type="ARBA" id="ARBA00004167"/>
    </source>
</evidence>
<dbReference type="Proteomes" id="UP000326759">
    <property type="component" value="Unassembled WGS sequence"/>
</dbReference>
<keyword evidence="5 9" id="KW-1133">Transmembrane helix</keyword>
<keyword evidence="4 9" id="KW-0812">Transmembrane</keyword>
<evidence type="ECO:0000256" key="2">
    <source>
        <dbReference type="ARBA" id="ARBA00006758"/>
    </source>
</evidence>
<accession>A0A5N5SN39</accession>
<evidence type="ECO:0000313" key="11">
    <source>
        <dbReference type="Proteomes" id="UP000326759"/>
    </source>
</evidence>
<evidence type="ECO:0000256" key="9">
    <source>
        <dbReference type="SAM" id="Phobius"/>
    </source>
</evidence>
<comment type="caution">
    <text evidence="10">The sequence shown here is derived from an EMBL/GenBank/DDBJ whole genome shotgun (WGS) entry which is preliminary data.</text>
</comment>
<dbReference type="InterPro" id="IPR027877">
    <property type="entry name" value="Smim15"/>
</dbReference>
<keyword evidence="6" id="KW-0175">Coiled coil</keyword>
<sequence length="88" mass="10310">MDNSDNIDDPLKVPIEDENSWLQRFVIYAAKNPYEFCWYLLLGLSPLFFISAFLSWKLAKAIDAQEKEKNKRSKRAKNINKVKRGKSD</sequence>
<evidence type="ECO:0000313" key="10">
    <source>
        <dbReference type="EMBL" id="KAB7495242.1"/>
    </source>
</evidence>
<comment type="subcellular location">
    <subcellularLocation>
        <location evidence="1">Membrane</location>
        <topology evidence="1">Single-pass membrane protein</topology>
    </subcellularLocation>
</comment>
<comment type="similarity">
    <text evidence="2">Belongs to the SMIM15 family.</text>
</comment>
<dbReference type="PANTHER" id="PTHR28644">
    <property type="entry name" value="SMALL INTEGRAL MEMBRANE PROTEIN 15"/>
    <property type="match status" value="1"/>
</dbReference>
<evidence type="ECO:0000256" key="3">
    <source>
        <dbReference type="ARBA" id="ARBA00017904"/>
    </source>
</evidence>
<evidence type="ECO:0000256" key="7">
    <source>
        <dbReference type="ARBA" id="ARBA00023136"/>
    </source>
</evidence>
<gene>
    <name evidence="10" type="primary">smim15</name>
    <name evidence="10" type="ORF">Anas_04505</name>
</gene>
<feature type="region of interest" description="Disordered" evidence="8">
    <location>
        <begin position="65"/>
        <end position="88"/>
    </location>
</feature>
<dbReference type="GO" id="GO:0016020">
    <property type="term" value="C:membrane"/>
    <property type="evidence" value="ECO:0007669"/>
    <property type="project" value="UniProtKB-SubCell"/>
</dbReference>
<name>A0A5N5SN39_9CRUS</name>
<dbReference type="OrthoDB" id="6282848at2759"/>
<dbReference type="AlphaFoldDB" id="A0A5N5SN39"/>
<evidence type="ECO:0000256" key="6">
    <source>
        <dbReference type="ARBA" id="ARBA00023054"/>
    </source>
</evidence>